<dbReference type="GO" id="GO:0015937">
    <property type="term" value="P:coenzyme A biosynthetic process"/>
    <property type="evidence" value="ECO:0007669"/>
    <property type="project" value="UniProtKB-UniRule"/>
</dbReference>
<comment type="catalytic activity">
    <reaction evidence="5">
        <text>3'-dephospho-CoA + ATP = ADP + CoA + H(+)</text>
        <dbReference type="Rhea" id="RHEA:18245"/>
        <dbReference type="ChEBI" id="CHEBI:15378"/>
        <dbReference type="ChEBI" id="CHEBI:30616"/>
        <dbReference type="ChEBI" id="CHEBI:57287"/>
        <dbReference type="ChEBI" id="CHEBI:57328"/>
        <dbReference type="ChEBI" id="CHEBI:456216"/>
        <dbReference type="EC" id="2.7.1.24"/>
    </reaction>
</comment>
<dbReference type="Pfam" id="PF01121">
    <property type="entry name" value="CoaE"/>
    <property type="match status" value="1"/>
</dbReference>
<dbReference type="Proteomes" id="UP000619457">
    <property type="component" value="Unassembled WGS sequence"/>
</dbReference>
<dbReference type="CDD" id="cd02022">
    <property type="entry name" value="DPCK"/>
    <property type="match status" value="1"/>
</dbReference>
<comment type="function">
    <text evidence="5">Catalyzes the phosphorylation of the 3'-hydroxyl group of dephosphocoenzyme A to form coenzyme A.</text>
</comment>
<evidence type="ECO:0000256" key="2">
    <source>
        <dbReference type="ARBA" id="ARBA00022741"/>
    </source>
</evidence>
<dbReference type="PRINTS" id="PR00988">
    <property type="entry name" value="URIDINKINASE"/>
</dbReference>
<accession>A0A918Q794</accession>
<dbReference type="EC" id="2.7.1.24" evidence="5 6"/>
<evidence type="ECO:0000313" key="8">
    <source>
        <dbReference type="Proteomes" id="UP000619457"/>
    </source>
</evidence>
<keyword evidence="8" id="KW-1185">Reference proteome</keyword>
<keyword evidence="2 5" id="KW-0547">Nucleotide-binding</keyword>
<dbReference type="EMBL" id="BMWX01000005">
    <property type="protein sequence ID" value="GGZ34233.1"/>
    <property type="molecule type" value="Genomic_DNA"/>
</dbReference>
<comment type="pathway">
    <text evidence="5">Cofactor biosynthesis; coenzyme A biosynthesis; CoA from (R)-pantothenate: step 5/5.</text>
</comment>
<keyword evidence="5 7" id="KW-0418">Kinase</keyword>
<proteinExistence type="inferred from homology"/>
<dbReference type="PROSITE" id="PS51219">
    <property type="entry name" value="DPCK"/>
    <property type="match status" value="1"/>
</dbReference>
<keyword evidence="4 5" id="KW-0173">Coenzyme A biosynthesis</keyword>
<sequence length="197" mass="21870">MNKSLLIGITGGIGAGKSTVARVFALLGIPIYYADDRAKWLMGNAPELKQQIIAAFGEESYLPEGSLNRSFLAEQVFSNPEKTTVINGLVHPAVKADFESWAEKQDSPYVLKEAALLVETGAYKDLDKLITVTAPQEVRISRVLQRDPQRSREQVLSIMDKQSSDSKKNKLADFIVTNTEDRLLIPQVLRIHEQLSS</sequence>
<evidence type="ECO:0000313" key="7">
    <source>
        <dbReference type="EMBL" id="GGZ34233.1"/>
    </source>
</evidence>
<feature type="binding site" evidence="5">
    <location>
        <begin position="14"/>
        <end position="19"/>
    </location>
    <ligand>
        <name>ATP</name>
        <dbReference type="ChEBI" id="CHEBI:30616"/>
    </ligand>
</feature>
<organism evidence="7 8">
    <name type="scientific">Echinicola pacifica</name>
    <dbReference type="NCBI Taxonomy" id="346377"/>
    <lineage>
        <taxon>Bacteria</taxon>
        <taxon>Pseudomonadati</taxon>
        <taxon>Bacteroidota</taxon>
        <taxon>Cytophagia</taxon>
        <taxon>Cytophagales</taxon>
        <taxon>Cyclobacteriaceae</taxon>
        <taxon>Echinicola</taxon>
    </lineage>
</organism>
<dbReference type="PANTHER" id="PTHR10695">
    <property type="entry name" value="DEPHOSPHO-COA KINASE-RELATED"/>
    <property type="match status" value="1"/>
</dbReference>
<evidence type="ECO:0000256" key="3">
    <source>
        <dbReference type="ARBA" id="ARBA00022840"/>
    </source>
</evidence>
<comment type="similarity">
    <text evidence="1 5">Belongs to the CoaE family.</text>
</comment>
<protein>
    <recommendedName>
        <fullName evidence="5 6">Dephospho-CoA kinase</fullName>
        <ecNumber evidence="5 6">2.7.1.24</ecNumber>
    </recommendedName>
    <alternativeName>
        <fullName evidence="5">Dephosphocoenzyme A kinase</fullName>
    </alternativeName>
</protein>
<evidence type="ECO:0000256" key="1">
    <source>
        <dbReference type="ARBA" id="ARBA00009018"/>
    </source>
</evidence>
<dbReference type="GO" id="GO:0005524">
    <property type="term" value="F:ATP binding"/>
    <property type="evidence" value="ECO:0007669"/>
    <property type="project" value="UniProtKB-UniRule"/>
</dbReference>
<evidence type="ECO:0000256" key="5">
    <source>
        <dbReference type="HAMAP-Rule" id="MF_00376"/>
    </source>
</evidence>
<gene>
    <name evidence="5 7" type="primary">coaE</name>
    <name evidence="7" type="ORF">GCM10007049_29470</name>
</gene>
<evidence type="ECO:0000256" key="6">
    <source>
        <dbReference type="NCBIfam" id="TIGR00152"/>
    </source>
</evidence>
<reference evidence="7" key="1">
    <citation type="journal article" date="2014" name="Int. J. Syst. Evol. Microbiol.">
        <title>Complete genome sequence of Corynebacterium casei LMG S-19264T (=DSM 44701T), isolated from a smear-ripened cheese.</title>
        <authorList>
            <consortium name="US DOE Joint Genome Institute (JGI-PGF)"/>
            <person name="Walter F."/>
            <person name="Albersmeier A."/>
            <person name="Kalinowski J."/>
            <person name="Ruckert C."/>
        </authorList>
    </citation>
    <scope>NUCLEOTIDE SEQUENCE</scope>
    <source>
        <strain evidence="7">KCTC 12368</strain>
    </source>
</reference>
<dbReference type="InterPro" id="IPR001977">
    <property type="entry name" value="Depp_CoAkinase"/>
</dbReference>
<name>A0A918Q794_9BACT</name>
<evidence type="ECO:0000256" key="4">
    <source>
        <dbReference type="ARBA" id="ARBA00022993"/>
    </source>
</evidence>
<dbReference type="GO" id="GO:0005737">
    <property type="term" value="C:cytoplasm"/>
    <property type="evidence" value="ECO:0007669"/>
    <property type="project" value="UniProtKB-SubCell"/>
</dbReference>
<comment type="caution">
    <text evidence="7">The sequence shown here is derived from an EMBL/GenBank/DDBJ whole genome shotgun (WGS) entry which is preliminary data.</text>
</comment>
<dbReference type="GO" id="GO:0004140">
    <property type="term" value="F:dephospho-CoA kinase activity"/>
    <property type="evidence" value="ECO:0007669"/>
    <property type="project" value="UniProtKB-UniRule"/>
</dbReference>
<keyword evidence="3 5" id="KW-0067">ATP-binding</keyword>
<dbReference type="SUPFAM" id="SSF52540">
    <property type="entry name" value="P-loop containing nucleoside triphosphate hydrolases"/>
    <property type="match status" value="1"/>
</dbReference>
<dbReference type="PANTHER" id="PTHR10695:SF46">
    <property type="entry name" value="BIFUNCTIONAL COENZYME A SYNTHASE-RELATED"/>
    <property type="match status" value="1"/>
</dbReference>
<dbReference type="AlphaFoldDB" id="A0A918Q794"/>
<keyword evidence="5" id="KW-0963">Cytoplasm</keyword>
<keyword evidence="5" id="KW-0808">Transferase</keyword>
<reference evidence="7" key="2">
    <citation type="submission" date="2020-09" db="EMBL/GenBank/DDBJ databases">
        <authorList>
            <person name="Sun Q."/>
            <person name="Kim S."/>
        </authorList>
    </citation>
    <scope>NUCLEOTIDE SEQUENCE</scope>
    <source>
        <strain evidence="7">KCTC 12368</strain>
    </source>
</reference>
<comment type="subcellular location">
    <subcellularLocation>
        <location evidence="5">Cytoplasm</location>
    </subcellularLocation>
</comment>
<dbReference type="HAMAP" id="MF_00376">
    <property type="entry name" value="Dephospho_CoA_kinase"/>
    <property type="match status" value="1"/>
</dbReference>
<dbReference type="InterPro" id="IPR027417">
    <property type="entry name" value="P-loop_NTPase"/>
</dbReference>
<dbReference type="Gene3D" id="3.40.50.300">
    <property type="entry name" value="P-loop containing nucleotide triphosphate hydrolases"/>
    <property type="match status" value="1"/>
</dbReference>
<dbReference type="NCBIfam" id="TIGR00152">
    <property type="entry name" value="dephospho-CoA kinase"/>
    <property type="match status" value="1"/>
</dbReference>
<dbReference type="RefSeq" id="WP_018475301.1">
    <property type="nucleotide sequence ID" value="NZ_BMWX01000005.1"/>
</dbReference>